<feature type="transmembrane region" description="Helical" evidence="5">
    <location>
        <begin position="80"/>
        <end position="98"/>
    </location>
</feature>
<organism evidence="6 7">
    <name type="scientific">Trametes pubescens</name>
    <name type="common">White-rot fungus</name>
    <dbReference type="NCBI Taxonomy" id="154538"/>
    <lineage>
        <taxon>Eukaryota</taxon>
        <taxon>Fungi</taxon>
        <taxon>Dikarya</taxon>
        <taxon>Basidiomycota</taxon>
        <taxon>Agaricomycotina</taxon>
        <taxon>Agaricomycetes</taxon>
        <taxon>Polyporales</taxon>
        <taxon>Polyporaceae</taxon>
        <taxon>Trametes</taxon>
    </lineage>
</organism>
<comment type="similarity">
    <text evidence="5">Belongs to the class VI-like SAM-binding methyltransferase superfamily. Isoprenylcysteine carboxyl methyltransferase family.</text>
</comment>
<keyword evidence="5" id="KW-0489">Methyltransferase</keyword>
<dbReference type="Proteomes" id="UP000184267">
    <property type="component" value="Unassembled WGS sequence"/>
</dbReference>
<evidence type="ECO:0000256" key="2">
    <source>
        <dbReference type="ARBA" id="ARBA00022692"/>
    </source>
</evidence>
<dbReference type="EC" id="2.1.1.100" evidence="5"/>
<dbReference type="OMA" id="SWIAECG"/>
<evidence type="ECO:0000313" key="6">
    <source>
        <dbReference type="EMBL" id="OJT10648.1"/>
    </source>
</evidence>
<dbReference type="EMBL" id="MNAD01000762">
    <property type="protein sequence ID" value="OJT10648.1"/>
    <property type="molecule type" value="Genomic_DNA"/>
</dbReference>
<dbReference type="PANTHER" id="PTHR12714">
    <property type="entry name" value="PROTEIN-S ISOPRENYLCYSTEINE O-METHYLTRANSFERASE"/>
    <property type="match status" value="1"/>
</dbReference>
<keyword evidence="2 5" id="KW-0812">Transmembrane</keyword>
<comment type="catalytic activity">
    <reaction evidence="5">
        <text>[protein]-C-terminal S-[(2E,6E)-farnesyl]-L-cysteine + S-adenosyl-L-methionine = [protein]-C-terminal S-[(2E,6E)-farnesyl]-L-cysteine methyl ester + S-adenosyl-L-homocysteine</text>
        <dbReference type="Rhea" id="RHEA:21672"/>
        <dbReference type="Rhea" id="RHEA-COMP:12125"/>
        <dbReference type="Rhea" id="RHEA-COMP:12126"/>
        <dbReference type="ChEBI" id="CHEBI:57856"/>
        <dbReference type="ChEBI" id="CHEBI:59789"/>
        <dbReference type="ChEBI" id="CHEBI:90510"/>
        <dbReference type="ChEBI" id="CHEBI:90511"/>
        <dbReference type="EC" id="2.1.1.100"/>
    </reaction>
</comment>
<evidence type="ECO:0000256" key="5">
    <source>
        <dbReference type="RuleBase" id="RU362022"/>
    </source>
</evidence>
<name>A0A1M2VSV7_TRAPU</name>
<dbReference type="PANTHER" id="PTHR12714:SF9">
    <property type="entry name" value="PROTEIN-S-ISOPRENYLCYSTEINE O-METHYLTRANSFERASE"/>
    <property type="match status" value="1"/>
</dbReference>
<keyword evidence="5" id="KW-0808">Transferase</keyword>
<sequence>MAVLGGGLRFLCYHRLGRQFTYRLTIIDDHSLITTGPYAIVRHPSYIAWITFISGVLIMQTCPGSWFAECGPSDSVVGCVVMAAWAVYNLYIVAMLPARMRREDEVLKKQFGDQWVQWSTRTRYKLVPGIY</sequence>
<keyword evidence="7" id="KW-1185">Reference proteome</keyword>
<keyword evidence="5" id="KW-0949">S-adenosyl-L-methionine</keyword>
<reference evidence="6 7" key="1">
    <citation type="submission" date="2016-10" db="EMBL/GenBank/DDBJ databases">
        <title>Genome sequence of the basidiomycete white-rot fungus Trametes pubescens.</title>
        <authorList>
            <person name="Makela M.R."/>
            <person name="Granchi Z."/>
            <person name="Peng M."/>
            <person name="De Vries R.P."/>
            <person name="Grigoriev I."/>
            <person name="Riley R."/>
            <person name="Hilden K."/>
        </authorList>
    </citation>
    <scope>NUCLEOTIDE SEQUENCE [LARGE SCALE GENOMIC DNA]</scope>
    <source>
        <strain evidence="6 7">FBCC735</strain>
    </source>
</reference>
<dbReference type="GO" id="GO:0005789">
    <property type="term" value="C:endoplasmic reticulum membrane"/>
    <property type="evidence" value="ECO:0007669"/>
    <property type="project" value="UniProtKB-SubCell"/>
</dbReference>
<proteinExistence type="inferred from homology"/>
<protein>
    <recommendedName>
        <fullName evidence="5">Protein-S-isoprenylcysteine O-methyltransferase</fullName>
        <ecNumber evidence="5">2.1.1.100</ecNumber>
    </recommendedName>
</protein>
<keyword evidence="5" id="KW-0256">Endoplasmic reticulum</keyword>
<comment type="caution">
    <text evidence="5">Lacks conserved residue(s) required for the propagation of feature annotation.</text>
</comment>
<evidence type="ECO:0000313" key="7">
    <source>
        <dbReference type="Proteomes" id="UP000184267"/>
    </source>
</evidence>
<gene>
    <name evidence="6" type="ORF">TRAPUB_12842</name>
</gene>
<comment type="caution">
    <text evidence="6">The sequence shown here is derived from an EMBL/GenBank/DDBJ whole genome shotgun (WGS) entry which is preliminary data.</text>
</comment>
<evidence type="ECO:0000256" key="1">
    <source>
        <dbReference type="ARBA" id="ARBA00004141"/>
    </source>
</evidence>
<dbReference type="Pfam" id="PF04140">
    <property type="entry name" value="ICMT"/>
    <property type="match status" value="1"/>
</dbReference>
<dbReference type="GO" id="GO:0004671">
    <property type="term" value="F:protein C-terminal S-isoprenylcysteine carboxyl O-methyltransferase activity"/>
    <property type="evidence" value="ECO:0007669"/>
    <property type="project" value="UniProtKB-EC"/>
</dbReference>
<evidence type="ECO:0000256" key="4">
    <source>
        <dbReference type="ARBA" id="ARBA00023136"/>
    </source>
</evidence>
<dbReference type="InterPro" id="IPR007269">
    <property type="entry name" value="ICMT_MeTrfase"/>
</dbReference>
<dbReference type="OrthoDB" id="422086at2759"/>
<accession>A0A1M2VSV7</accession>
<dbReference type="Gene3D" id="1.20.120.1630">
    <property type="match status" value="1"/>
</dbReference>
<feature type="transmembrane region" description="Helical" evidence="5">
    <location>
        <begin position="46"/>
        <end position="68"/>
    </location>
</feature>
<keyword evidence="3 5" id="KW-1133">Transmembrane helix</keyword>
<evidence type="ECO:0000256" key="3">
    <source>
        <dbReference type="ARBA" id="ARBA00022989"/>
    </source>
</evidence>
<dbReference type="AlphaFoldDB" id="A0A1M2VSV7"/>
<keyword evidence="4 5" id="KW-0472">Membrane</keyword>
<dbReference type="STRING" id="154538.A0A1M2VSV7"/>
<dbReference type="GO" id="GO:0032259">
    <property type="term" value="P:methylation"/>
    <property type="evidence" value="ECO:0007669"/>
    <property type="project" value="UniProtKB-KW"/>
</dbReference>
<comment type="subcellular location">
    <subcellularLocation>
        <location evidence="5">Endoplasmic reticulum membrane</location>
        <topology evidence="5">Multi-pass membrane protein</topology>
    </subcellularLocation>
    <subcellularLocation>
        <location evidence="1">Membrane</location>
        <topology evidence="1">Multi-pass membrane protein</topology>
    </subcellularLocation>
</comment>